<sequence length="197" mass="21487">MRLASNAGYEEEADDLAARYQKRTFAEAHADTDLHLFPVTPARILEVGAGTGRDAAGLAELGHTVTAVEPTDGLRAHARRLHPGLGITWLEDALPELAAVTGPFDCIHLNAVWMHLDAAERHRGMHRLAELLAPGGTILMTLRHGPVPSGRRMYEVSGAETIELGAAQGLELVEQADFPDWRRRPGVSWTRVALRRA</sequence>
<organism evidence="3 4">
    <name type="scientific">Streptomyces coryli</name>
    <dbReference type="NCBI Taxonomy" id="1128680"/>
    <lineage>
        <taxon>Bacteria</taxon>
        <taxon>Bacillati</taxon>
        <taxon>Actinomycetota</taxon>
        <taxon>Actinomycetes</taxon>
        <taxon>Kitasatosporales</taxon>
        <taxon>Streptomycetaceae</taxon>
        <taxon>Streptomyces</taxon>
    </lineage>
</organism>
<dbReference type="GO" id="GO:0017000">
    <property type="term" value="P:antibiotic biosynthetic process"/>
    <property type="evidence" value="ECO:0007669"/>
    <property type="project" value="UniProtKB-ARBA"/>
</dbReference>
<dbReference type="SUPFAM" id="SSF53335">
    <property type="entry name" value="S-adenosyl-L-methionine-dependent methyltransferases"/>
    <property type="match status" value="1"/>
</dbReference>
<feature type="domain" description="Methyltransferase" evidence="2">
    <location>
        <begin position="44"/>
        <end position="136"/>
    </location>
</feature>
<dbReference type="PANTHER" id="PTHR43861:SF3">
    <property type="entry name" value="PUTATIVE (AFU_ORTHOLOGUE AFUA_2G14390)-RELATED"/>
    <property type="match status" value="1"/>
</dbReference>
<name>A0A6G4UE05_9ACTN</name>
<dbReference type="AlphaFoldDB" id="A0A6G4UE05"/>
<dbReference type="PANTHER" id="PTHR43861">
    <property type="entry name" value="TRANS-ACONITATE 2-METHYLTRANSFERASE-RELATED"/>
    <property type="match status" value="1"/>
</dbReference>
<reference evidence="3 4" key="1">
    <citation type="submission" date="2020-02" db="EMBL/GenBank/DDBJ databases">
        <title>Whole-genome analyses of novel actinobacteria.</title>
        <authorList>
            <person name="Sahin N."/>
        </authorList>
    </citation>
    <scope>NUCLEOTIDE SEQUENCE [LARGE SCALE GENOMIC DNA]</scope>
    <source>
        <strain evidence="3 4">A7024</strain>
    </source>
</reference>
<proteinExistence type="predicted"/>
<evidence type="ECO:0000313" key="4">
    <source>
        <dbReference type="Proteomes" id="UP000481583"/>
    </source>
</evidence>
<dbReference type="GO" id="GO:0008168">
    <property type="term" value="F:methyltransferase activity"/>
    <property type="evidence" value="ECO:0007669"/>
    <property type="project" value="UniProtKB-KW"/>
</dbReference>
<dbReference type="EMBL" id="JAAKZV010000369">
    <property type="protein sequence ID" value="NGN69950.1"/>
    <property type="molecule type" value="Genomic_DNA"/>
</dbReference>
<comment type="caution">
    <text evidence="3">The sequence shown here is derived from an EMBL/GenBank/DDBJ whole genome shotgun (WGS) entry which is preliminary data.</text>
</comment>
<evidence type="ECO:0000313" key="3">
    <source>
        <dbReference type="EMBL" id="NGN69950.1"/>
    </source>
</evidence>
<dbReference type="CDD" id="cd02440">
    <property type="entry name" value="AdoMet_MTases"/>
    <property type="match status" value="1"/>
</dbReference>
<accession>A0A6G4UE05</accession>
<dbReference type="Gene3D" id="3.40.50.150">
    <property type="entry name" value="Vaccinia Virus protein VP39"/>
    <property type="match status" value="1"/>
</dbReference>
<keyword evidence="1 3" id="KW-0808">Transferase</keyword>
<dbReference type="InterPro" id="IPR041698">
    <property type="entry name" value="Methyltransf_25"/>
</dbReference>
<dbReference type="RefSeq" id="WP_165245333.1">
    <property type="nucleotide sequence ID" value="NZ_JAAKZV010000369.1"/>
</dbReference>
<dbReference type="Proteomes" id="UP000481583">
    <property type="component" value="Unassembled WGS sequence"/>
</dbReference>
<gene>
    <name evidence="3" type="ORF">G5C51_39440</name>
</gene>
<dbReference type="Pfam" id="PF13649">
    <property type="entry name" value="Methyltransf_25"/>
    <property type="match status" value="1"/>
</dbReference>
<evidence type="ECO:0000256" key="1">
    <source>
        <dbReference type="ARBA" id="ARBA00022679"/>
    </source>
</evidence>
<dbReference type="InterPro" id="IPR029063">
    <property type="entry name" value="SAM-dependent_MTases_sf"/>
</dbReference>
<dbReference type="GO" id="GO:0032259">
    <property type="term" value="P:methylation"/>
    <property type="evidence" value="ECO:0007669"/>
    <property type="project" value="UniProtKB-KW"/>
</dbReference>
<evidence type="ECO:0000259" key="2">
    <source>
        <dbReference type="Pfam" id="PF13649"/>
    </source>
</evidence>
<keyword evidence="4" id="KW-1185">Reference proteome</keyword>
<protein>
    <submittedName>
        <fullName evidence="3">Class I SAM-dependent methyltransferase</fullName>
    </submittedName>
</protein>
<keyword evidence="3" id="KW-0489">Methyltransferase</keyword>